<evidence type="ECO:0000256" key="3">
    <source>
        <dbReference type="ARBA" id="ARBA00004586"/>
    </source>
</evidence>
<dbReference type="AlphaFoldDB" id="A0A1Q9DC96"/>
<dbReference type="GO" id="GO:0005637">
    <property type="term" value="C:nuclear inner membrane"/>
    <property type="evidence" value="ECO:0007669"/>
    <property type="project" value="TreeGrafter"/>
</dbReference>
<dbReference type="GO" id="GO:0071763">
    <property type="term" value="P:nuclear membrane organization"/>
    <property type="evidence" value="ECO:0007669"/>
    <property type="project" value="TreeGrafter"/>
</dbReference>
<feature type="transmembrane region" description="Helical" evidence="10">
    <location>
        <begin position="373"/>
        <end position="391"/>
    </location>
</feature>
<feature type="transmembrane region" description="Helical" evidence="10">
    <location>
        <begin position="425"/>
        <end position="447"/>
    </location>
</feature>
<gene>
    <name evidence="11" type="ORF">AK812_SmicGene25397</name>
</gene>
<evidence type="ECO:0000256" key="9">
    <source>
        <dbReference type="ARBA" id="ARBA00023242"/>
    </source>
</evidence>
<feature type="transmembrane region" description="Helical" evidence="10">
    <location>
        <begin position="453"/>
        <end position="473"/>
    </location>
</feature>
<evidence type="ECO:0000256" key="2">
    <source>
        <dbReference type="ARBA" id="ARBA00004259"/>
    </source>
</evidence>
<reference evidence="11 12" key="1">
    <citation type="submission" date="2016-02" db="EMBL/GenBank/DDBJ databases">
        <title>Genome analysis of coral dinoflagellate symbionts highlights evolutionary adaptations to a symbiotic lifestyle.</title>
        <authorList>
            <person name="Aranda M."/>
            <person name="Li Y."/>
            <person name="Liew Y.J."/>
            <person name="Baumgarten S."/>
            <person name="Simakov O."/>
            <person name="Wilson M."/>
            <person name="Piel J."/>
            <person name="Ashoor H."/>
            <person name="Bougouffa S."/>
            <person name="Bajic V.B."/>
            <person name="Ryu T."/>
            <person name="Ravasi T."/>
            <person name="Bayer T."/>
            <person name="Micklem G."/>
            <person name="Kim H."/>
            <person name="Bhak J."/>
            <person name="Lajeunesse T.C."/>
            <person name="Voolstra C.R."/>
        </authorList>
    </citation>
    <scope>NUCLEOTIDE SEQUENCE [LARGE SCALE GENOMIC DNA]</scope>
    <source>
        <strain evidence="11 12">CCMP2467</strain>
    </source>
</reference>
<keyword evidence="6" id="KW-0256">Endoplasmic reticulum</keyword>
<comment type="subcellular location">
    <subcellularLocation>
        <location evidence="1">Endomembrane system</location>
        <topology evidence="1">Multi-pass membrane protein</topology>
    </subcellularLocation>
    <subcellularLocation>
        <location evidence="3">Endoplasmic reticulum membrane</location>
    </subcellularLocation>
    <subcellularLocation>
        <location evidence="2">Nucleus envelope</location>
    </subcellularLocation>
</comment>
<evidence type="ECO:0000256" key="6">
    <source>
        <dbReference type="ARBA" id="ARBA00022824"/>
    </source>
</evidence>
<keyword evidence="12" id="KW-1185">Reference proteome</keyword>
<evidence type="ECO:0000256" key="7">
    <source>
        <dbReference type="ARBA" id="ARBA00022989"/>
    </source>
</evidence>
<dbReference type="OrthoDB" id="417359at2759"/>
<evidence type="ECO:0000256" key="1">
    <source>
        <dbReference type="ARBA" id="ARBA00004127"/>
    </source>
</evidence>
<keyword evidence="5 10" id="KW-0812">Transmembrane</keyword>
<evidence type="ECO:0000256" key="4">
    <source>
        <dbReference type="ARBA" id="ARBA00006627"/>
    </source>
</evidence>
<keyword evidence="9" id="KW-0539">Nucleus</keyword>
<protein>
    <submittedName>
        <fullName evidence="11">Uncharacterized protein</fullName>
    </submittedName>
</protein>
<evidence type="ECO:0000256" key="8">
    <source>
        <dbReference type="ARBA" id="ARBA00023136"/>
    </source>
</evidence>
<name>A0A1Q9DC96_SYMMI</name>
<dbReference type="GO" id="GO:0006629">
    <property type="term" value="P:lipid metabolic process"/>
    <property type="evidence" value="ECO:0007669"/>
    <property type="project" value="TreeGrafter"/>
</dbReference>
<comment type="similarity">
    <text evidence="4">Belongs to the TMEM43 family.</text>
</comment>
<sequence>MSADPSMELEKFLKDHGVHEVLAQALTLKGLETVDDFAYAFPELRSLDSLLSGLSESDLSDMGSTDQFHGIHAARLRKASRFAHDLSQQPAEPTHQPQQQPSLPAAILPQASPASWVENLPPKLSPEAAQELVADFKTNYPGELLDDDTMPSIRLLSLVQHSLKPGEKIRWIPWQFRLSSKQYTGESMEAKSSKPMRTEAQLLASALYDDTPEMPVAHLRLAAESIRAGPVTVSKSLLKGGNSQFSGLAPNMDRPVQLSSFANSFLPIHMLPIMPPRGGFSSVTPRTAAVDASGTKIVTCSQPRVGCMQIRYFKNWDASVSLISKIEGGYTVPMQVPASWGCSTSSFDALSAGSMSLASFSAQLEDANATRTWFLRVLGLVFTWLTVYCCFQPIAASADIVGDCLAYIPCVGEFMEDLLEGMVDTLLCMVSCGVGCSCGLLVIGIVWLFMRPLIGGGLLLVCVVLGICAFAVAHQHKANKDISDQSVQLKEMYDNDSP</sequence>
<organism evidence="11 12">
    <name type="scientific">Symbiodinium microadriaticum</name>
    <name type="common">Dinoflagellate</name>
    <name type="synonym">Zooxanthella microadriatica</name>
    <dbReference type="NCBI Taxonomy" id="2951"/>
    <lineage>
        <taxon>Eukaryota</taxon>
        <taxon>Sar</taxon>
        <taxon>Alveolata</taxon>
        <taxon>Dinophyceae</taxon>
        <taxon>Suessiales</taxon>
        <taxon>Symbiodiniaceae</taxon>
        <taxon>Symbiodinium</taxon>
    </lineage>
</organism>
<evidence type="ECO:0000256" key="5">
    <source>
        <dbReference type="ARBA" id="ARBA00022692"/>
    </source>
</evidence>
<proteinExistence type="inferred from homology"/>
<keyword evidence="7 10" id="KW-1133">Transmembrane helix</keyword>
<comment type="caution">
    <text evidence="11">The sequence shown here is derived from an EMBL/GenBank/DDBJ whole genome shotgun (WGS) entry which is preliminary data.</text>
</comment>
<dbReference type="GO" id="GO:0005789">
    <property type="term" value="C:endoplasmic reticulum membrane"/>
    <property type="evidence" value="ECO:0007669"/>
    <property type="project" value="UniProtKB-SubCell"/>
</dbReference>
<dbReference type="PANTHER" id="PTHR13416">
    <property type="match status" value="1"/>
</dbReference>
<dbReference type="InterPro" id="IPR012430">
    <property type="entry name" value="TMEM43_fam"/>
</dbReference>
<dbReference type="Pfam" id="PF07787">
    <property type="entry name" value="TMEM43"/>
    <property type="match status" value="1"/>
</dbReference>
<accession>A0A1Q9DC96</accession>
<dbReference type="Proteomes" id="UP000186817">
    <property type="component" value="Unassembled WGS sequence"/>
</dbReference>
<dbReference type="PANTHER" id="PTHR13416:SF2">
    <property type="entry name" value="TRANSMEMBRANE PROTEIN 43"/>
    <property type="match status" value="1"/>
</dbReference>
<evidence type="ECO:0000256" key="10">
    <source>
        <dbReference type="SAM" id="Phobius"/>
    </source>
</evidence>
<evidence type="ECO:0000313" key="12">
    <source>
        <dbReference type="Proteomes" id="UP000186817"/>
    </source>
</evidence>
<keyword evidence="8 10" id="KW-0472">Membrane</keyword>
<evidence type="ECO:0000313" key="11">
    <source>
        <dbReference type="EMBL" id="OLP92769.1"/>
    </source>
</evidence>
<dbReference type="EMBL" id="LSRX01000607">
    <property type="protein sequence ID" value="OLP92769.1"/>
    <property type="molecule type" value="Genomic_DNA"/>
</dbReference>